<dbReference type="PATRIC" id="fig|1230460.4.peg.67"/>
<dbReference type="AlphaFoldDB" id="L9WLY9"/>
<accession>L9WLY9</accession>
<name>L9WLY9_9EURY</name>
<feature type="compositionally biased region" description="Basic and acidic residues" evidence="1">
    <location>
        <begin position="27"/>
        <end position="51"/>
    </location>
</feature>
<feature type="compositionally biased region" description="Acidic residues" evidence="1">
    <location>
        <begin position="81"/>
        <end position="90"/>
    </location>
</feature>
<dbReference type="Proteomes" id="UP000011661">
    <property type="component" value="Unassembled WGS sequence"/>
</dbReference>
<proteinExistence type="predicted"/>
<protein>
    <submittedName>
        <fullName evidence="2">Uncharacterized protein</fullName>
    </submittedName>
</protein>
<organism evidence="2 3">
    <name type="scientific">Natronorubrum sulfidifaciens JCM 14089</name>
    <dbReference type="NCBI Taxonomy" id="1230460"/>
    <lineage>
        <taxon>Archaea</taxon>
        <taxon>Methanobacteriati</taxon>
        <taxon>Methanobacteriota</taxon>
        <taxon>Stenosarchaea group</taxon>
        <taxon>Halobacteria</taxon>
        <taxon>Halobacteriales</taxon>
        <taxon>Natrialbaceae</taxon>
        <taxon>Natronorubrum</taxon>
    </lineage>
</organism>
<dbReference type="STRING" id="1230460.C495_00320"/>
<comment type="caution">
    <text evidence="2">The sequence shown here is derived from an EMBL/GenBank/DDBJ whole genome shotgun (WGS) entry which is preliminary data.</text>
</comment>
<evidence type="ECO:0000313" key="3">
    <source>
        <dbReference type="Proteomes" id="UP000011661"/>
    </source>
</evidence>
<evidence type="ECO:0000313" key="2">
    <source>
        <dbReference type="EMBL" id="ELY49363.1"/>
    </source>
</evidence>
<sequence length="90" mass="9554">MAAVVVLVAAYVVTRVLGSSDDAGDDPLDRTTDAMGDERSRPGSEEQDRAGDLVTIPIKEPRSDDSAADAEPSTDTNERDDATDEDVSEE</sequence>
<gene>
    <name evidence="2" type="ORF">C495_00320</name>
</gene>
<keyword evidence="3" id="KW-1185">Reference proteome</keyword>
<reference evidence="2 3" key="1">
    <citation type="journal article" date="2014" name="PLoS Genet.">
        <title>Phylogenetically driven sequencing of extremely halophilic archaea reveals strategies for static and dynamic osmo-response.</title>
        <authorList>
            <person name="Becker E.A."/>
            <person name="Seitzer P.M."/>
            <person name="Tritt A."/>
            <person name="Larsen D."/>
            <person name="Krusor M."/>
            <person name="Yao A.I."/>
            <person name="Wu D."/>
            <person name="Madern D."/>
            <person name="Eisen J.A."/>
            <person name="Darling A.E."/>
            <person name="Facciotti M.T."/>
        </authorList>
    </citation>
    <scope>NUCLEOTIDE SEQUENCE [LARGE SCALE GENOMIC DNA]</scope>
    <source>
        <strain evidence="2 3">JCM 14089</strain>
    </source>
</reference>
<feature type="region of interest" description="Disordered" evidence="1">
    <location>
        <begin position="16"/>
        <end position="90"/>
    </location>
</feature>
<evidence type="ECO:0000256" key="1">
    <source>
        <dbReference type="SAM" id="MobiDB-lite"/>
    </source>
</evidence>
<dbReference type="EMBL" id="AOHX01000002">
    <property type="protein sequence ID" value="ELY49363.1"/>
    <property type="molecule type" value="Genomic_DNA"/>
</dbReference>